<dbReference type="PANTHER" id="PTHR48081:SF8">
    <property type="entry name" value="ALPHA_BETA HYDROLASE FOLD-3 DOMAIN-CONTAINING PROTEIN-RELATED"/>
    <property type="match status" value="1"/>
</dbReference>
<organism evidence="3 4">
    <name type="scientific">Coleophoma crateriformis</name>
    <dbReference type="NCBI Taxonomy" id="565419"/>
    <lineage>
        <taxon>Eukaryota</taxon>
        <taxon>Fungi</taxon>
        <taxon>Dikarya</taxon>
        <taxon>Ascomycota</taxon>
        <taxon>Pezizomycotina</taxon>
        <taxon>Leotiomycetes</taxon>
        <taxon>Helotiales</taxon>
        <taxon>Dermateaceae</taxon>
        <taxon>Coleophoma</taxon>
    </lineage>
</organism>
<dbReference type="EMBL" id="PDLN01000007">
    <property type="protein sequence ID" value="RDW80509.1"/>
    <property type="molecule type" value="Genomic_DNA"/>
</dbReference>
<evidence type="ECO:0000259" key="2">
    <source>
        <dbReference type="Pfam" id="PF07859"/>
    </source>
</evidence>
<dbReference type="Pfam" id="PF07859">
    <property type="entry name" value="Abhydrolase_3"/>
    <property type="match status" value="1"/>
</dbReference>
<dbReference type="GO" id="GO:0016787">
    <property type="term" value="F:hydrolase activity"/>
    <property type="evidence" value="ECO:0007669"/>
    <property type="project" value="UniProtKB-KW"/>
</dbReference>
<keyword evidence="4" id="KW-1185">Reference proteome</keyword>
<sequence>MSPHTLKPGYDAELYEVLKQFPAMDGFDHEVLKSQRPLLALTPEVAIPDPSISHEEVSIPGPGGQIKLSVLRSRVSAGGARPAVLYSHGGGMVLGNQLLSISLVLEWVKQLDAVVFSVDYRLAPEHPAPAALDDCYTSLEHISKNAAALGIDPEKIMIAGSSAGGGLSAGVAMMARDRNGPKLLAQCLMYPMLDDRMGSVSCSQFVNEGTWTGKSNRAAWDMYLSGRRGKAGVSLAAAPGRATAEQLRGLPPAWVDVGSAELFRDENVAYANKLWEAGVQAELHVWPGAWHSFDMLAPEASVSKVCLETRLQWAKRIFTAAPEPPKVIPAVL</sequence>
<keyword evidence="1" id="KW-0378">Hydrolase</keyword>
<protein>
    <recommendedName>
        <fullName evidence="2">Alpha/beta hydrolase fold-3 domain-containing protein</fullName>
    </recommendedName>
</protein>
<accession>A0A3D8S2J9</accession>
<feature type="domain" description="Alpha/beta hydrolase fold-3" evidence="2">
    <location>
        <begin position="84"/>
        <end position="293"/>
    </location>
</feature>
<dbReference type="InterPro" id="IPR013094">
    <property type="entry name" value="AB_hydrolase_3"/>
</dbReference>
<dbReference type="Proteomes" id="UP000256328">
    <property type="component" value="Unassembled WGS sequence"/>
</dbReference>
<dbReference type="SUPFAM" id="SSF53474">
    <property type="entry name" value="alpha/beta-Hydrolases"/>
    <property type="match status" value="1"/>
</dbReference>
<dbReference type="PANTHER" id="PTHR48081">
    <property type="entry name" value="AB HYDROLASE SUPERFAMILY PROTEIN C4A8.06C"/>
    <property type="match status" value="1"/>
</dbReference>
<reference evidence="3 4" key="1">
    <citation type="journal article" date="2018" name="IMA Fungus">
        <title>IMA Genome-F 9: Draft genome sequence of Annulohypoxylon stygium, Aspergillus mulundensis, Berkeleyomyces basicola (syn. Thielaviopsis basicola), Ceratocystis smalleyi, two Cercospora beticola strains, Coleophoma cylindrospora, Fusarium fracticaudum, Phialophora cf. hyalina, and Morchella septimelata.</title>
        <authorList>
            <person name="Wingfield B.D."/>
            <person name="Bills G.F."/>
            <person name="Dong Y."/>
            <person name="Huang W."/>
            <person name="Nel W.J."/>
            <person name="Swalarsk-Parry B.S."/>
            <person name="Vaghefi N."/>
            <person name="Wilken P.M."/>
            <person name="An Z."/>
            <person name="de Beer Z.W."/>
            <person name="De Vos L."/>
            <person name="Chen L."/>
            <person name="Duong T.A."/>
            <person name="Gao Y."/>
            <person name="Hammerbacher A."/>
            <person name="Kikkert J.R."/>
            <person name="Li Y."/>
            <person name="Li H."/>
            <person name="Li K."/>
            <person name="Li Q."/>
            <person name="Liu X."/>
            <person name="Ma X."/>
            <person name="Naidoo K."/>
            <person name="Pethybridge S.J."/>
            <person name="Sun J."/>
            <person name="Steenkamp E.T."/>
            <person name="van der Nest M.A."/>
            <person name="van Wyk S."/>
            <person name="Wingfield M.J."/>
            <person name="Xiong C."/>
            <person name="Yue Q."/>
            <person name="Zhang X."/>
        </authorList>
    </citation>
    <scope>NUCLEOTIDE SEQUENCE [LARGE SCALE GENOMIC DNA]</scope>
    <source>
        <strain evidence="3 4">BP5796</strain>
    </source>
</reference>
<name>A0A3D8S2J9_9HELO</name>
<proteinExistence type="predicted"/>
<comment type="caution">
    <text evidence="3">The sequence shown here is derived from an EMBL/GenBank/DDBJ whole genome shotgun (WGS) entry which is preliminary data.</text>
</comment>
<evidence type="ECO:0000313" key="4">
    <source>
        <dbReference type="Proteomes" id="UP000256328"/>
    </source>
</evidence>
<gene>
    <name evidence="3" type="ORF">BP5796_05207</name>
</gene>
<evidence type="ECO:0000256" key="1">
    <source>
        <dbReference type="ARBA" id="ARBA00022801"/>
    </source>
</evidence>
<dbReference type="Gene3D" id="3.40.50.1820">
    <property type="entry name" value="alpha/beta hydrolase"/>
    <property type="match status" value="1"/>
</dbReference>
<dbReference type="AlphaFoldDB" id="A0A3D8S2J9"/>
<dbReference type="OrthoDB" id="433474at2759"/>
<evidence type="ECO:0000313" key="3">
    <source>
        <dbReference type="EMBL" id="RDW80509.1"/>
    </source>
</evidence>
<dbReference type="InterPro" id="IPR029058">
    <property type="entry name" value="AB_hydrolase_fold"/>
</dbReference>
<dbReference type="InterPro" id="IPR050300">
    <property type="entry name" value="GDXG_lipolytic_enzyme"/>
</dbReference>